<name>A0ABS7DDZ1_9GAMM</name>
<dbReference type="PROSITE" id="PS50932">
    <property type="entry name" value="HTH_LACI_2"/>
    <property type="match status" value="1"/>
</dbReference>
<dbReference type="Proteomes" id="UP000731465">
    <property type="component" value="Unassembled WGS sequence"/>
</dbReference>
<dbReference type="InterPro" id="IPR010982">
    <property type="entry name" value="Lambda_DNA-bd_dom_sf"/>
</dbReference>
<evidence type="ECO:0000256" key="2">
    <source>
        <dbReference type="ARBA" id="ARBA00023125"/>
    </source>
</evidence>
<sequence>MSVTVKTLALAAGVSRGTVDRVLHNRGNVKKEVAVKIKALAKELGYVPNRAGRELSGFKLSYKIGVLLPSIGNVFFDGVTNGIEEAIREYEELGVEVVFTKVQGYKEDVHLKSIDELVSKGCSALCLATMQTEAIAQKIKECQKSGIKVILVNSDIEGSGRICYVGSDYIKAGKTCAGLLSLMKQKEHINILIVTGSEKMRGHQQRISGFKDELDRLGCDYSVVNTIESDDSDIKAQILVQKYLKENPKINCVYVTGAAVQGVGSAIIASGRKDIFGIAFDDIYTTVELVRAGIFKFVICQEPFVQGYQSIKRAYQLLSGSNSNRTGTDYFTETIIKIASNIG</sequence>
<dbReference type="InterPro" id="IPR025997">
    <property type="entry name" value="SBP_2_dom"/>
</dbReference>
<reference evidence="5 6" key="1">
    <citation type="submission" date="2021-03" db="EMBL/GenBank/DDBJ databases">
        <title>Succinivibrio sp. nov. isolated from feces of cow.</title>
        <authorList>
            <person name="Choi J.-Y."/>
        </authorList>
    </citation>
    <scope>NUCLEOTIDE SEQUENCE [LARGE SCALE GENOMIC DNA]</scope>
    <source>
        <strain evidence="5 6">AGMB01872</strain>
    </source>
</reference>
<dbReference type="Gene3D" id="1.10.260.40">
    <property type="entry name" value="lambda repressor-like DNA-binding domains"/>
    <property type="match status" value="1"/>
</dbReference>
<evidence type="ECO:0000313" key="5">
    <source>
        <dbReference type="EMBL" id="MBW7569517.1"/>
    </source>
</evidence>
<proteinExistence type="predicted"/>
<dbReference type="SMART" id="SM00354">
    <property type="entry name" value="HTH_LACI"/>
    <property type="match status" value="1"/>
</dbReference>
<dbReference type="InterPro" id="IPR028082">
    <property type="entry name" value="Peripla_BP_I"/>
</dbReference>
<dbReference type="EMBL" id="JAGFNY010000002">
    <property type="protein sequence ID" value="MBW7569517.1"/>
    <property type="molecule type" value="Genomic_DNA"/>
</dbReference>
<keyword evidence="1" id="KW-0805">Transcription regulation</keyword>
<keyword evidence="3" id="KW-0804">Transcription</keyword>
<dbReference type="GO" id="GO:0003677">
    <property type="term" value="F:DNA binding"/>
    <property type="evidence" value="ECO:0007669"/>
    <property type="project" value="UniProtKB-KW"/>
</dbReference>
<dbReference type="Pfam" id="PF13407">
    <property type="entry name" value="Peripla_BP_4"/>
    <property type="match status" value="1"/>
</dbReference>
<dbReference type="SUPFAM" id="SSF47413">
    <property type="entry name" value="lambda repressor-like DNA-binding domains"/>
    <property type="match status" value="1"/>
</dbReference>
<comment type="caution">
    <text evidence="5">The sequence shown here is derived from an EMBL/GenBank/DDBJ whole genome shotgun (WGS) entry which is preliminary data.</text>
</comment>
<dbReference type="Gene3D" id="3.40.50.2300">
    <property type="match status" value="2"/>
</dbReference>
<accession>A0ABS7DDZ1</accession>
<dbReference type="Pfam" id="PF00356">
    <property type="entry name" value="LacI"/>
    <property type="match status" value="1"/>
</dbReference>
<dbReference type="InterPro" id="IPR000843">
    <property type="entry name" value="HTH_LacI"/>
</dbReference>
<evidence type="ECO:0000256" key="3">
    <source>
        <dbReference type="ARBA" id="ARBA00023163"/>
    </source>
</evidence>
<organism evidence="5 6">
    <name type="scientific">Succinivibrio faecicola</name>
    <dbReference type="NCBI Taxonomy" id="2820300"/>
    <lineage>
        <taxon>Bacteria</taxon>
        <taxon>Pseudomonadati</taxon>
        <taxon>Pseudomonadota</taxon>
        <taxon>Gammaproteobacteria</taxon>
        <taxon>Aeromonadales</taxon>
        <taxon>Succinivibrionaceae</taxon>
        <taxon>Succinivibrio</taxon>
    </lineage>
</organism>
<dbReference type="SUPFAM" id="SSF53822">
    <property type="entry name" value="Periplasmic binding protein-like I"/>
    <property type="match status" value="1"/>
</dbReference>
<dbReference type="RefSeq" id="WP_219936137.1">
    <property type="nucleotide sequence ID" value="NZ_JAGFNY010000002.1"/>
</dbReference>
<evidence type="ECO:0000259" key="4">
    <source>
        <dbReference type="PROSITE" id="PS50932"/>
    </source>
</evidence>
<dbReference type="PANTHER" id="PTHR30146:SF152">
    <property type="entry name" value="TRANSCRIPTIONAL REGULATORY PROTEIN"/>
    <property type="match status" value="1"/>
</dbReference>
<gene>
    <name evidence="5" type="ORF">J5V48_01240</name>
</gene>
<dbReference type="CDD" id="cd01392">
    <property type="entry name" value="HTH_LacI"/>
    <property type="match status" value="1"/>
</dbReference>
<keyword evidence="6" id="KW-1185">Reference proteome</keyword>
<feature type="domain" description="HTH lacI-type" evidence="4">
    <location>
        <begin position="3"/>
        <end position="57"/>
    </location>
</feature>
<evidence type="ECO:0000313" key="6">
    <source>
        <dbReference type="Proteomes" id="UP000731465"/>
    </source>
</evidence>
<dbReference type="CDD" id="cd06307">
    <property type="entry name" value="PBP1_sugar_binding"/>
    <property type="match status" value="1"/>
</dbReference>
<evidence type="ECO:0000256" key="1">
    <source>
        <dbReference type="ARBA" id="ARBA00023015"/>
    </source>
</evidence>
<protein>
    <submittedName>
        <fullName evidence="5">LacI family DNA-binding transcriptional regulator</fullName>
    </submittedName>
</protein>
<keyword evidence="2 5" id="KW-0238">DNA-binding</keyword>
<dbReference type="PANTHER" id="PTHR30146">
    <property type="entry name" value="LACI-RELATED TRANSCRIPTIONAL REPRESSOR"/>
    <property type="match status" value="1"/>
</dbReference>